<proteinExistence type="inferred from homology"/>
<evidence type="ECO:0000256" key="5">
    <source>
        <dbReference type="ARBA" id="ARBA00022741"/>
    </source>
</evidence>
<dbReference type="Pfam" id="PF07973">
    <property type="entry name" value="tRNA_SAD"/>
    <property type="match status" value="1"/>
</dbReference>
<keyword evidence="7" id="KW-0694">RNA-binding</keyword>
<dbReference type="InterPro" id="IPR002318">
    <property type="entry name" value="Ala-tRNA-lgiase_IIc"/>
</dbReference>
<evidence type="ECO:0000256" key="6">
    <source>
        <dbReference type="ARBA" id="ARBA00022840"/>
    </source>
</evidence>
<dbReference type="EC" id="6.1.1.7" evidence="2"/>
<dbReference type="SUPFAM" id="SSF55186">
    <property type="entry name" value="ThrRS/AlaRS common domain"/>
    <property type="match status" value="1"/>
</dbReference>
<dbReference type="FunFam" id="3.30.980.10:FF:000004">
    <property type="entry name" value="Alanine--tRNA ligase, cytoplasmic"/>
    <property type="match status" value="1"/>
</dbReference>
<dbReference type="SMART" id="SM00863">
    <property type="entry name" value="tRNA_SAD"/>
    <property type="match status" value="1"/>
</dbReference>
<keyword evidence="3" id="KW-0820">tRNA-binding</keyword>
<dbReference type="InterPro" id="IPR012947">
    <property type="entry name" value="tRNA_SAD"/>
</dbReference>
<keyword evidence="9" id="KW-0030">Aminoacyl-tRNA synthetase</keyword>
<evidence type="ECO:0000256" key="1">
    <source>
        <dbReference type="ARBA" id="ARBA00008226"/>
    </source>
</evidence>
<dbReference type="GO" id="GO:0004813">
    <property type="term" value="F:alanine-tRNA ligase activity"/>
    <property type="evidence" value="ECO:0007669"/>
    <property type="project" value="UniProtKB-EC"/>
</dbReference>
<evidence type="ECO:0000313" key="12">
    <source>
        <dbReference type="Proteomes" id="UP000182693"/>
    </source>
</evidence>
<keyword evidence="6" id="KW-0067">ATP-binding</keyword>
<dbReference type="InterPro" id="IPR018162">
    <property type="entry name" value="Ala-tRNA-ligase_IIc_anticod-bd"/>
</dbReference>
<dbReference type="STRING" id="1805425.AUJ30_02245"/>
<dbReference type="InterPro" id="IPR018164">
    <property type="entry name" value="Ala-tRNA-synth_IIc_N"/>
</dbReference>
<comment type="caution">
    <text evidence="11">The sequence shown here is derived from an EMBL/GenBank/DDBJ whole genome shotgun (WGS) entry which is preliminary data.</text>
</comment>
<dbReference type="InterPro" id="IPR018163">
    <property type="entry name" value="Thr/Ala-tRNA-synth_IIc_edit"/>
</dbReference>
<dbReference type="Proteomes" id="UP000182693">
    <property type="component" value="Unassembled WGS sequence"/>
</dbReference>
<keyword evidence="5" id="KW-0547">Nucleotide-binding</keyword>
<feature type="domain" description="Alanyl-transfer RNA synthetases family profile" evidence="10">
    <location>
        <begin position="1"/>
        <end position="608"/>
    </location>
</feature>
<gene>
    <name evidence="11" type="ORF">AUJ30_02245</name>
</gene>
<evidence type="ECO:0000256" key="4">
    <source>
        <dbReference type="ARBA" id="ARBA00022598"/>
    </source>
</evidence>
<dbReference type="PANTHER" id="PTHR11777:SF9">
    <property type="entry name" value="ALANINE--TRNA LIGASE, CYTOPLASMIC"/>
    <property type="match status" value="1"/>
</dbReference>
<evidence type="ECO:0000259" key="10">
    <source>
        <dbReference type="PROSITE" id="PS50860"/>
    </source>
</evidence>
<evidence type="ECO:0000256" key="8">
    <source>
        <dbReference type="ARBA" id="ARBA00022917"/>
    </source>
</evidence>
<protein>
    <recommendedName>
        <fullName evidence="2">alanine--tRNA ligase</fullName>
        <ecNumber evidence="2">6.1.1.7</ecNumber>
    </recommendedName>
</protein>
<accession>A0A1J4XS07</accession>
<evidence type="ECO:0000256" key="9">
    <source>
        <dbReference type="ARBA" id="ARBA00023146"/>
    </source>
</evidence>
<dbReference type="GO" id="GO:0006419">
    <property type="term" value="P:alanyl-tRNA aminoacylation"/>
    <property type="evidence" value="ECO:0007669"/>
    <property type="project" value="InterPro"/>
</dbReference>
<dbReference type="SUPFAM" id="SSF55681">
    <property type="entry name" value="Class II aaRS and biotin synthetases"/>
    <property type="match status" value="1"/>
</dbReference>
<dbReference type="PROSITE" id="PS50860">
    <property type="entry name" value="AA_TRNA_LIGASE_II_ALA"/>
    <property type="match status" value="1"/>
</dbReference>
<dbReference type="InterPro" id="IPR050058">
    <property type="entry name" value="Ala-tRNA_ligase"/>
</dbReference>
<dbReference type="InterPro" id="IPR018165">
    <property type="entry name" value="Ala-tRNA-synth_IIc_core"/>
</dbReference>
<evidence type="ECO:0000256" key="3">
    <source>
        <dbReference type="ARBA" id="ARBA00022555"/>
    </source>
</evidence>
<keyword evidence="4" id="KW-0436">Ligase</keyword>
<dbReference type="GO" id="GO:0005524">
    <property type="term" value="F:ATP binding"/>
    <property type="evidence" value="ECO:0007669"/>
    <property type="project" value="UniProtKB-KW"/>
</dbReference>
<organism evidence="11 12">
    <name type="scientific">Candidatus Wolfebacteria bacterium CG1_02_39_135</name>
    <dbReference type="NCBI Taxonomy" id="1805425"/>
    <lineage>
        <taxon>Bacteria</taxon>
        <taxon>Candidatus Wolfeibacteriota</taxon>
    </lineage>
</organism>
<dbReference type="SUPFAM" id="SSF101353">
    <property type="entry name" value="Putative anticodon-binding domain of alanyl-tRNA synthetase (AlaRS)"/>
    <property type="match status" value="1"/>
</dbReference>
<dbReference type="Gene3D" id="3.30.930.10">
    <property type="entry name" value="Bira Bifunctional Protein, Domain 2"/>
    <property type="match status" value="1"/>
</dbReference>
<dbReference type="AlphaFoldDB" id="A0A1J4XS07"/>
<dbReference type="GO" id="GO:0002161">
    <property type="term" value="F:aminoacyl-tRNA deacylase activity"/>
    <property type="evidence" value="ECO:0007669"/>
    <property type="project" value="TreeGrafter"/>
</dbReference>
<keyword evidence="8" id="KW-0648">Protein biosynthesis</keyword>
<dbReference type="NCBIfam" id="NF002436">
    <property type="entry name" value="PRK01584.1"/>
    <property type="match status" value="1"/>
</dbReference>
<dbReference type="PRINTS" id="PR00980">
    <property type="entry name" value="TRNASYNTHALA"/>
</dbReference>
<dbReference type="InterPro" id="IPR045864">
    <property type="entry name" value="aa-tRNA-synth_II/BPL/LPL"/>
</dbReference>
<dbReference type="GO" id="GO:0000049">
    <property type="term" value="F:tRNA binding"/>
    <property type="evidence" value="ECO:0007669"/>
    <property type="project" value="UniProtKB-KW"/>
</dbReference>
<dbReference type="CDD" id="cd00673">
    <property type="entry name" value="AlaRS_core"/>
    <property type="match status" value="1"/>
</dbReference>
<name>A0A1J4XS07_9BACT</name>
<dbReference type="Gene3D" id="3.30.54.20">
    <property type="match status" value="1"/>
</dbReference>
<comment type="similarity">
    <text evidence="1">Belongs to the class-II aminoacyl-tRNA synthetase family.</text>
</comment>
<evidence type="ECO:0000256" key="2">
    <source>
        <dbReference type="ARBA" id="ARBA00013168"/>
    </source>
</evidence>
<dbReference type="GO" id="GO:0005737">
    <property type="term" value="C:cytoplasm"/>
    <property type="evidence" value="ECO:0007669"/>
    <property type="project" value="InterPro"/>
</dbReference>
<sequence>MSSEEIRQSFLEFFKKKGHKIVPSSSLIPENDPTTLFTGSGMQPMLRYLLGEKHPLGKQIVDVQKCFRTDDIDEVGDNRHTTFFEMLGNWSLGDFFKKEQIPWIFEFLTETISLNPENIYVTVFRGNETLKLLRDEESVKIWQEVFGRVEIEAKAVDFSERDGMRGGRIFYYDEKKNWWSRTGVPNEMPVGEPGGPDSEIFWDFGAELKIHEKSKFKNQPCHVNCDCGRFLEIGNNVFMEYVKTDSRFSLLPQKNVDFGGGLERLVAAKNNDPDIFKTDVFSELVAKIRELAGDINDNAIRVFADHLRASIFLIADGLKPSNKEAGYILRRLLRRILAYTVKYDIHADLFPASVEIIKEKFGEIYPEVKETKMILEVLEDEKQKFHEAIGRGIKEIEKYPKITGKDAFYLYETFGLPFELIKELAPKDAVKALSKGDFDKEFEKHQELSRTASAGMFKGGLVDMSEQTIKLHTAAHLLMESLRQVLGNHVMQKGSNITAERLRLDFSHPEKLTAEEIKEVEDLVNQKIQEDLLVKMEEMNLEQAKKQGAMGVFEAKYGEKVKVYSIGDFSKEICGGPHVQKTGELGHFKIIKEKASSSGVRRIKAVLD</sequence>
<dbReference type="Pfam" id="PF01411">
    <property type="entry name" value="tRNA-synt_2c"/>
    <property type="match status" value="1"/>
</dbReference>
<evidence type="ECO:0000256" key="7">
    <source>
        <dbReference type="ARBA" id="ARBA00022884"/>
    </source>
</evidence>
<evidence type="ECO:0000313" key="11">
    <source>
        <dbReference type="EMBL" id="OIO64556.1"/>
    </source>
</evidence>
<dbReference type="Gene3D" id="3.30.980.10">
    <property type="entry name" value="Threonyl-trna Synthetase, Chain A, domain 2"/>
    <property type="match status" value="1"/>
</dbReference>
<dbReference type="EMBL" id="MNWX01000043">
    <property type="protein sequence ID" value="OIO64556.1"/>
    <property type="molecule type" value="Genomic_DNA"/>
</dbReference>
<dbReference type="PANTHER" id="PTHR11777">
    <property type="entry name" value="ALANYL-TRNA SYNTHETASE"/>
    <property type="match status" value="1"/>
</dbReference>
<reference evidence="11 12" key="1">
    <citation type="journal article" date="2016" name="Environ. Microbiol.">
        <title>Genomic resolution of a cold subsurface aquifer community provides metabolic insights for novel microbes adapted to high CO concentrations.</title>
        <authorList>
            <person name="Probst A.J."/>
            <person name="Castelle C.J."/>
            <person name="Singh A."/>
            <person name="Brown C.T."/>
            <person name="Anantharaman K."/>
            <person name="Sharon I."/>
            <person name="Hug L.A."/>
            <person name="Burstein D."/>
            <person name="Emerson J.B."/>
            <person name="Thomas B.C."/>
            <person name="Banfield J.F."/>
        </authorList>
    </citation>
    <scope>NUCLEOTIDE SEQUENCE [LARGE SCALE GENOMIC DNA]</scope>
    <source>
        <strain evidence="11">CG1_02_39_135</strain>
    </source>
</reference>